<sequence length="48" mass="5299">MARPRLAQAKQEAIAQLLSEGLSMNQVSKQLDVAYGTVYNYAQQQKSA</sequence>
<proteinExistence type="predicted"/>
<evidence type="ECO:0000313" key="2">
    <source>
        <dbReference type="Proteomes" id="UP000192266"/>
    </source>
</evidence>
<dbReference type="RefSeq" id="WP_143434694.1">
    <property type="nucleotide sequence ID" value="NZ_FWWW01000028.1"/>
</dbReference>
<reference evidence="1 2" key="1">
    <citation type="submission" date="2017-04" db="EMBL/GenBank/DDBJ databases">
        <authorList>
            <person name="Afonso C.L."/>
            <person name="Miller P.J."/>
            <person name="Scott M.A."/>
            <person name="Spackman E."/>
            <person name="Goraichik I."/>
            <person name="Dimitrov K.M."/>
            <person name="Suarez D.L."/>
            <person name="Swayne D.E."/>
        </authorList>
    </citation>
    <scope>NUCLEOTIDE SEQUENCE [LARGE SCALE GENOMIC DNA]</scope>
    <source>
        <strain evidence="1 2">DSM 11622</strain>
    </source>
</reference>
<dbReference type="Gene3D" id="1.10.10.60">
    <property type="entry name" value="Homeodomain-like"/>
    <property type="match status" value="1"/>
</dbReference>
<protein>
    <recommendedName>
        <fullName evidence="3">Resolvase HTH domain-containing protein</fullName>
    </recommendedName>
</protein>
<evidence type="ECO:0000313" key="1">
    <source>
        <dbReference type="EMBL" id="SMB81408.1"/>
    </source>
</evidence>
<dbReference type="InterPro" id="IPR009057">
    <property type="entry name" value="Homeodomain-like_sf"/>
</dbReference>
<accession>A0A1W1UJW6</accession>
<dbReference type="Proteomes" id="UP000192266">
    <property type="component" value="Unassembled WGS sequence"/>
</dbReference>
<keyword evidence="2" id="KW-1185">Reference proteome</keyword>
<dbReference type="SUPFAM" id="SSF46689">
    <property type="entry name" value="Homeodomain-like"/>
    <property type="match status" value="1"/>
</dbReference>
<gene>
    <name evidence="1" type="ORF">SAMN00120144_4279</name>
</gene>
<dbReference type="OrthoDB" id="942413at2"/>
<name>A0A1W1UJW6_9BACT</name>
<dbReference type="AlphaFoldDB" id="A0A1W1UJW6"/>
<dbReference type="EMBL" id="FWWW01000028">
    <property type="protein sequence ID" value="SMB81408.1"/>
    <property type="molecule type" value="Genomic_DNA"/>
</dbReference>
<evidence type="ECO:0008006" key="3">
    <source>
        <dbReference type="Google" id="ProtNLM"/>
    </source>
</evidence>
<organism evidence="1 2">
    <name type="scientific">Hymenobacter roseosalivarius DSM 11622</name>
    <dbReference type="NCBI Taxonomy" id="645990"/>
    <lineage>
        <taxon>Bacteria</taxon>
        <taxon>Pseudomonadati</taxon>
        <taxon>Bacteroidota</taxon>
        <taxon>Cytophagia</taxon>
        <taxon>Cytophagales</taxon>
        <taxon>Hymenobacteraceae</taxon>
        <taxon>Hymenobacter</taxon>
    </lineage>
</organism>